<name>A0A1W6JWU9_9CREN</name>
<evidence type="ECO:0000313" key="3">
    <source>
        <dbReference type="Proteomes" id="UP000193404"/>
    </source>
</evidence>
<protein>
    <recommendedName>
        <fullName evidence="4">DUF3311 domain-containing protein</fullName>
    </recommendedName>
</protein>
<dbReference type="Pfam" id="PF11755">
    <property type="entry name" value="DUF3311"/>
    <property type="match status" value="1"/>
</dbReference>
<reference evidence="2 3" key="1">
    <citation type="submission" date="2017-03" db="EMBL/GenBank/DDBJ databases">
        <title>Sulfur activation and transportation mechanism of thermophilic Archaea Acidianus manzaensis YN-25.</title>
        <authorList>
            <person name="Ma Y."/>
            <person name="Yang Y."/>
            <person name="Xia J."/>
        </authorList>
    </citation>
    <scope>NUCLEOTIDE SEQUENCE [LARGE SCALE GENOMIC DNA]</scope>
    <source>
        <strain evidence="2 3">YN-25</strain>
    </source>
</reference>
<dbReference type="InterPro" id="IPR021741">
    <property type="entry name" value="DUF3311"/>
</dbReference>
<feature type="transmembrane region" description="Helical" evidence="1">
    <location>
        <begin position="38"/>
        <end position="61"/>
    </location>
</feature>
<proteinExistence type="predicted"/>
<evidence type="ECO:0000313" key="2">
    <source>
        <dbReference type="EMBL" id="ARM74743.1"/>
    </source>
</evidence>
<gene>
    <name evidence="2" type="ORF">B6F84_01025</name>
</gene>
<organism evidence="2 3">
    <name type="scientific">Acidianus manzaensis</name>
    <dbReference type="NCBI Taxonomy" id="282676"/>
    <lineage>
        <taxon>Archaea</taxon>
        <taxon>Thermoproteota</taxon>
        <taxon>Thermoprotei</taxon>
        <taxon>Sulfolobales</taxon>
        <taxon>Sulfolobaceae</taxon>
        <taxon>Acidianus</taxon>
    </lineage>
</organism>
<dbReference type="EMBL" id="CP020477">
    <property type="protein sequence ID" value="ARM74743.1"/>
    <property type="molecule type" value="Genomic_DNA"/>
</dbReference>
<evidence type="ECO:0008006" key="4">
    <source>
        <dbReference type="Google" id="ProtNLM"/>
    </source>
</evidence>
<keyword evidence="1" id="KW-0812">Transmembrane</keyword>
<dbReference type="STRING" id="282676.B6F84_01025"/>
<keyword evidence="1" id="KW-1133">Transmembrane helix</keyword>
<dbReference type="OrthoDB" id="8235at2157"/>
<feature type="transmembrane region" description="Helical" evidence="1">
    <location>
        <begin position="5"/>
        <end position="26"/>
    </location>
</feature>
<dbReference type="Proteomes" id="UP000193404">
    <property type="component" value="Chromosome"/>
</dbReference>
<dbReference type="GeneID" id="41589457"/>
<dbReference type="KEGG" id="aman:B6F84_01025"/>
<keyword evidence="3" id="KW-1185">Reference proteome</keyword>
<accession>A0A1W6JWU9</accession>
<dbReference type="AlphaFoldDB" id="A0A1W6JWU9"/>
<sequence>MRTKFYVAVFIALIVDIVLYSIFPLFNKVSPELLGLPFFYWYQTVMLVVTSAIFFGISYGVKEAE</sequence>
<dbReference type="RefSeq" id="WP_148690492.1">
    <property type="nucleotide sequence ID" value="NZ_CP020477.1"/>
</dbReference>
<evidence type="ECO:0000256" key="1">
    <source>
        <dbReference type="SAM" id="Phobius"/>
    </source>
</evidence>
<keyword evidence="1" id="KW-0472">Membrane</keyword>